<proteinExistence type="inferred from homology"/>
<accession>A0A1J0A8H6</accession>
<feature type="transmembrane region" description="Helical" evidence="6">
    <location>
        <begin position="56"/>
        <end position="72"/>
    </location>
</feature>
<dbReference type="Proteomes" id="UP000191200">
    <property type="component" value="Chromosome"/>
</dbReference>
<feature type="transmembrane region" description="Helical" evidence="6">
    <location>
        <begin position="84"/>
        <end position="104"/>
    </location>
</feature>
<feature type="transmembrane region" description="Helical" evidence="6">
    <location>
        <begin position="142"/>
        <end position="159"/>
    </location>
</feature>
<dbReference type="PANTHER" id="PTHR23291">
    <property type="entry name" value="BAX INHIBITOR-RELATED"/>
    <property type="match status" value="1"/>
</dbReference>
<protein>
    <recommendedName>
        <fullName evidence="9">BAX inhibitor (BI)-1/YccA family protein</fullName>
    </recommendedName>
</protein>
<gene>
    <name evidence="7" type="ORF">BHY08_04970</name>
</gene>
<dbReference type="GO" id="GO:0005886">
    <property type="term" value="C:plasma membrane"/>
    <property type="evidence" value="ECO:0007669"/>
    <property type="project" value="TreeGrafter"/>
</dbReference>
<evidence type="ECO:0000256" key="6">
    <source>
        <dbReference type="RuleBase" id="RU004379"/>
    </source>
</evidence>
<comment type="similarity">
    <text evidence="2 6">Belongs to the BI1 family.</text>
</comment>
<feature type="transmembrane region" description="Helical" evidence="6">
    <location>
        <begin position="21"/>
        <end position="44"/>
    </location>
</feature>
<evidence type="ECO:0000256" key="5">
    <source>
        <dbReference type="ARBA" id="ARBA00023136"/>
    </source>
</evidence>
<evidence type="ECO:0000256" key="4">
    <source>
        <dbReference type="ARBA" id="ARBA00022989"/>
    </source>
</evidence>
<dbReference type="KEGG" id="vte:BHY08_04970"/>
<feature type="transmembrane region" description="Helical" evidence="6">
    <location>
        <begin position="165"/>
        <end position="183"/>
    </location>
</feature>
<evidence type="ECO:0008006" key="9">
    <source>
        <dbReference type="Google" id="ProtNLM"/>
    </source>
</evidence>
<keyword evidence="5 6" id="KW-0472">Membrane</keyword>
<dbReference type="CDD" id="cd10432">
    <property type="entry name" value="BI-1-like_bacterial"/>
    <property type="match status" value="1"/>
</dbReference>
<evidence type="ECO:0000256" key="2">
    <source>
        <dbReference type="ARBA" id="ARBA00010350"/>
    </source>
</evidence>
<dbReference type="InterPro" id="IPR006214">
    <property type="entry name" value="Bax_inhibitor_1-related"/>
</dbReference>
<reference evidence="7 8" key="1">
    <citation type="submission" date="2016-09" db="EMBL/GenBank/DDBJ databases">
        <title>Vagococcus teuberi sp. nov., isolated from the Malian artisanal sour milk fene.</title>
        <authorList>
            <person name="Wullschleger S."/>
            <person name="Seifert C."/>
            <person name="Baumgartner S."/>
            <person name="Lacroix C."/>
            <person name="Bonfoh B."/>
            <person name="Stevens M.J."/>
            <person name="Meile L."/>
        </authorList>
    </citation>
    <scope>NUCLEOTIDE SEQUENCE [LARGE SCALE GENOMIC DNA]</scope>
    <source>
        <strain evidence="7 8">DSM 21459</strain>
    </source>
</reference>
<keyword evidence="8" id="KW-1185">Reference proteome</keyword>
<dbReference type="PANTHER" id="PTHR23291:SF50">
    <property type="entry name" value="PROTEIN LIFEGUARD 4"/>
    <property type="match status" value="1"/>
</dbReference>
<organism evidence="7 8">
    <name type="scientific">Vagococcus teuberi</name>
    <dbReference type="NCBI Taxonomy" id="519472"/>
    <lineage>
        <taxon>Bacteria</taxon>
        <taxon>Bacillati</taxon>
        <taxon>Bacillota</taxon>
        <taxon>Bacilli</taxon>
        <taxon>Lactobacillales</taxon>
        <taxon>Enterococcaceae</taxon>
        <taxon>Vagococcus</taxon>
    </lineage>
</organism>
<keyword evidence="3 6" id="KW-0812">Transmembrane</keyword>
<feature type="transmembrane region" description="Helical" evidence="6">
    <location>
        <begin position="203"/>
        <end position="226"/>
    </location>
</feature>
<dbReference type="AlphaFoldDB" id="A0A1J0A8H6"/>
<keyword evidence="4 6" id="KW-1133">Transmembrane helix</keyword>
<evidence type="ECO:0000313" key="7">
    <source>
        <dbReference type="EMBL" id="APB32227.1"/>
    </source>
</evidence>
<evidence type="ECO:0000256" key="1">
    <source>
        <dbReference type="ARBA" id="ARBA00004141"/>
    </source>
</evidence>
<dbReference type="RefSeq" id="WP_071457836.1">
    <property type="nucleotide sequence ID" value="NZ_CP017267.1"/>
</dbReference>
<dbReference type="STRING" id="519472.BHY08_04970"/>
<dbReference type="EMBL" id="CP017267">
    <property type="protein sequence ID" value="APB32227.1"/>
    <property type="molecule type" value="Genomic_DNA"/>
</dbReference>
<dbReference type="OrthoDB" id="9793828at2"/>
<dbReference type="Pfam" id="PF01027">
    <property type="entry name" value="Bax1-I"/>
    <property type="match status" value="1"/>
</dbReference>
<name>A0A1J0A8H6_9ENTE</name>
<sequence length="229" mass="25022">MDQQHQTIENTTGLAKFYSKVYGYLGVGLGISALISYLVLNVFAESVLPVIFGNPLLFWGMWIAQLVLVVYLGKNAFNDSAKSLIGFIAYSALTGVTISVTLAMYNQQAIVRAFVTTAIMFVGMSLLGVFIKKDLSAIGHALYSLVIGVIIATLINTFFLKSAPVDYFISYSMVVIFSGLIAYDNQKIKLIYQENGAKTASGLAVYCALSLYLDIVNLFLALVRIFGRD</sequence>
<comment type="subcellular location">
    <subcellularLocation>
        <location evidence="1">Membrane</location>
        <topology evidence="1">Multi-pass membrane protein</topology>
    </subcellularLocation>
</comment>
<evidence type="ECO:0000256" key="3">
    <source>
        <dbReference type="ARBA" id="ARBA00022692"/>
    </source>
</evidence>
<evidence type="ECO:0000313" key="8">
    <source>
        <dbReference type="Proteomes" id="UP000191200"/>
    </source>
</evidence>
<feature type="transmembrane region" description="Helical" evidence="6">
    <location>
        <begin position="110"/>
        <end position="130"/>
    </location>
</feature>